<dbReference type="AlphaFoldDB" id="A0AB73FQW7"/>
<evidence type="ECO:0000313" key="2">
    <source>
        <dbReference type="Proteomes" id="UP000061665"/>
    </source>
</evidence>
<dbReference type="RefSeq" id="WP_059724242.1">
    <property type="nucleotide sequence ID" value="NZ_LOYI01000048.1"/>
</dbReference>
<name>A0AB73FQW7_9BURK</name>
<accession>A0AB73FQW7</accession>
<evidence type="ECO:0000313" key="1">
    <source>
        <dbReference type="EMBL" id="KVM19882.1"/>
    </source>
</evidence>
<dbReference type="EMBL" id="LOZE01000138">
    <property type="protein sequence ID" value="KVM19882.1"/>
    <property type="molecule type" value="Genomic_DNA"/>
</dbReference>
<dbReference type="Proteomes" id="UP000061665">
    <property type="component" value="Unassembled WGS sequence"/>
</dbReference>
<protein>
    <recommendedName>
        <fullName evidence="3">SAM-dependent methyltransferase</fullName>
    </recommendedName>
</protein>
<gene>
    <name evidence="1" type="ORF">WJ53_22450</name>
</gene>
<evidence type="ECO:0008006" key="3">
    <source>
        <dbReference type="Google" id="ProtNLM"/>
    </source>
</evidence>
<sequence length="160" mass="17121">MDPLKKWLPALTIDAVSTGLLHRAFVALPDALCEPGQVAQERTVFFESPSSANAAAHLEQLLSAAWCVDAHGWTERGCIYNVFDAHELIARAFGAAAAGELRLLEIGAGPDGVGPDRVYYARAADVDLFVTPRAGMRLRALLAIVEHLYEAGSGPAREPV</sequence>
<organism evidence="1 2">
    <name type="scientific">Burkholderia ubonensis</name>
    <dbReference type="NCBI Taxonomy" id="101571"/>
    <lineage>
        <taxon>Bacteria</taxon>
        <taxon>Pseudomonadati</taxon>
        <taxon>Pseudomonadota</taxon>
        <taxon>Betaproteobacteria</taxon>
        <taxon>Burkholderiales</taxon>
        <taxon>Burkholderiaceae</taxon>
        <taxon>Burkholderia</taxon>
        <taxon>Burkholderia cepacia complex</taxon>
    </lineage>
</organism>
<proteinExistence type="predicted"/>
<comment type="caution">
    <text evidence="1">The sequence shown here is derived from an EMBL/GenBank/DDBJ whole genome shotgun (WGS) entry which is preliminary data.</text>
</comment>
<reference evidence="1 2" key="1">
    <citation type="submission" date="2015-11" db="EMBL/GenBank/DDBJ databases">
        <title>Expanding the genomic diversity of Burkholderia species for the development of highly accurate diagnostics.</title>
        <authorList>
            <person name="Sahl J."/>
            <person name="Keim P."/>
            <person name="Wagner D."/>
        </authorList>
    </citation>
    <scope>NUCLEOTIDE SEQUENCE [LARGE SCALE GENOMIC DNA]</scope>
    <source>
        <strain evidence="1 2">MSMB2058</strain>
    </source>
</reference>